<dbReference type="SUPFAM" id="SSF53187">
    <property type="entry name" value="Zn-dependent exopeptidases"/>
    <property type="match status" value="1"/>
</dbReference>
<evidence type="ECO:0000313" key="3">
    <source>
        <dbReference type="EMBL" id="RMT47494.1"/>
    </source>
</evidence>
<dbReference type="SUPFAM" id="SSF55031">
    <property type="entry name" value="Bacterial exopeptidase dimerisation domain"/>
    <property type="match status" value="1"/>
</dbReference>
<dbReference type="AlphaFoldDB" id="A0A3M5LHE6"/>
<dbReference type="Gene3D" id="3.40.630.10">
    <property type="entry name" value="Zn peptidases"/>
    <property type="match status" value="1"/>
</dbReference>
<name>A0A3M5LHE6_PSESX</name>
<reference evidence="3 4" key="1">
    <citation type="submission" date="2018-08" db="EMBL/GenBank/DDBJ databases">
        <title>Recombination of ecologically and evolutionarily significant loci maintains genetic cohesion in the Pseudomonas syringae species complex.</title>
        <authorList>
            <person name="Dillon M."/>
            <person name="Thakur S."/>
            <person name="Almeida R.N.D."/>
            <person name="Weir B.S."/>
            <person name="Guttman D.S."/>
        </authorList>
    </citation>
    <scope>NUCLEOTIDE SEQUENCE [LARGE SCALE GENOMIC DNA]</scope>
    <source>
        <strain evidence="3 4">ICMP 16926</strain>
    </source>
</reference>
<sequence>MTRSQKPCCAERWSGIARAVWCWPTMASSVIAPSSTPCHLPRSPPWSPIARYPTSLRHAWRKIMSTPSIPELIEPGATDLAAFEALFRQSSAIGATPAGGLHRLAASVEDGQVRDLFKGWLEAHGFEVRIDAVGNLFGLMTFYPDAPYLLCGSHLDSQPNAGRFDGVYGVLAGAVAVSSLTRQLLERGEVPRCNLAVVNWTNEEGARFQPSLIGSGVFTGALTLDSAWESRDGDGIRLKDALQAIGYLGNDRVDLNIAGYVEIHVEQGAGLESSQTAIGVVRETWAALKRRVRFDGEQNHTGPTPMAARRDALLAAAHTITAVHDEALQHGVQMHSSVGRIEVYPNSPNVVPSRVSLLIEYRSRDVDLLSAASERLDATLRAIADKTMTAFEVESSVLRSPARLHEGFAALAHDVGAELGLSTTDSMTVAGHDAISLNRRYPVCLLFIPSSNGVSHNEAEYTSDQDMHNGLRMLTGLLHRACTSSASFG</sequence>
<dbReference type="Gene3D" id="3.30.70.360">
    <property type="match status" value="1"/>
</dbReference>
<proteinExistence type="inferred from homology"/>
<dbReference type="PANTHER" id="PTHR32494:SF5">
    <property type="entry name" value="ALLANTOATE AMIDOHYDROLASE"/>
    <property type="match status" value="1"/>
</dbReference>
<dbReference type="Pfam" id="PF01546">
    <property type="entry name" value="Peptidase_M20"/>
    <property type="match status" value="1"/>
</dbReference>
<dbReference type="Proteomes" id="UP000268096">
    <property type="component" value="Unassembled WGS sequence"/>
</dbReference>
<evidence type="ECO:0000256" key="1">
    <source>
        <dbReference type="ARBA" id="ARBA00006153"/>
    </source>
</evidence>
<organism evidence="3 4">
    <name type="scientific">Pseudomonas syringae pv. solidagae</name>
    <dbReference type="NCBI Taxonomy" id="264458"/>
    <lineage>
        <taxon>Bacteria</taxon>
        <taxon>Pseudomonadati</taxon>
        <taxon>Pseudomonadota</taxon>
        <taxon>Gammaproteobacteria</taxon>
        <taxon>Pseudomonadales</taxon>
        <taxon>Pseudomonadaceae</taxon>
        <taxon>Pseudomonas</taxon>
        <taxon>Pseudomonas syringae</taxon>
    </lineage>
</organism>
<comment type="similarity">
    <text evidence="1">Belongs to the peptidase M20 family.</text>
</comment>
<dbReference type="GO" id="GO:0016813">
    <property type="term" value="F:hydrolase activity, acting on carbon-nitrogen (but not peptide) bonds, in linear amidines"/>
    <property type="evidence" value="ECO:0007669"/>
    <property type="project" value="InterPro"/>
</dbReference>
<evidence type="ECO:0000313" key="4">
    <source>
        <dbReference type="Proteomes" id="UP000268096"/>
    </source>
</evidence>
<gene>
    <name evidence="3" type="ORF">ALP48_05278</name>
</gene>
<dbReference type="InterPro" id="IPR002933">
    <property type="entry name" value="Peptidase_M20"/>
</dbReference>
<dbReference type="InterPro" id="IPR010158">
    <property type="entry name" value="Amidase_Cbmase"/>
</dbReference>
<keyword evidence="2 3" id="KW-0378">Hydrolase</keyword>
<dbReference type="CDD" id="cd03884">
    <property type="entry name" value="M20_bAS"/>
    <property type="match status" value="1"/>
</dbReference>
<dbReference type="NCBIfam" id="TIGR01879">
    <property type="entry name" value="hydantase"/>
    <property type="match status" value="1"/>
</dbReference>
<dbReference type="InterPro" id="IPR036264">
    <property type="entry name" value="Bact_exopeptidase_dim_dom"/>
</dbReference>
<dbReference type="EMBL" id="RBTH01000141">
    <property type="protein sequence ID" value="RMT47494.1"/>
    <property type="molecule type" value="Genomic_DNA"/>
</dbReference>
<dbReference type="NCBIfam" id="NF006772">
    <property type="entry name" value="PRK09290.2-1"/>
    <property type="match status" value="1"/>
</dbReference>
<protein>
    <submittedName>
        <fullName evidence="3">Allantoate amidohydrolase</fullName>
    </submittedName>
</protein>
<evidence type="ECO:0000256" key="2">
    <source>
        <dbReference type="ARBA" id="ARBA00022801"/>
    </source>
</evidence>
<accession>A0A3M5LHE6</accession>
<dbReference type="PANTHER" id="PTHR32494">
    <property type="entry name" value="ALLANTOATE DEIMINASE-RELATED"/>
    <property type="match status" value="1"/>
</dbReference>
<comment type="caution">
    <text evidence="3">The sequence shown here is derived from an EMBL/GenBank/DDBJ whole genome shotgun (WGS) entry which is preliminary data.</text>
</comment>